<keyword evidence="2" id="KW-1185">Reference proteome</keyword>
<sequence length="85" mass="9394">MTPSANGEREYHPYQHMSLCAHARTDIYPCMGADAHIDVDARIDADACIDADAHIDVDARINADACINTDVRIYAHADAFLLLCY</sequence>
<dbReference type="Proteomes" id="UP000719766">
    <property type="component" value="Unassembled WGS sequence"/>
</dbReference>
<dbReference type="AlphaFoldDB" id="A0A9P7IZX7"/>
<dbReference type="EMBL" id="JABBWE010000014">
    <property type="protein sequence ID" value="KAG1798193.1"/>
    <property type="molecule type" value="Genomic_DNA"/>
</dbReference>
<dbReference type="SUPFAM" id="SSF51161">
    <property type="entry name" value="Trimeric LpxA-like enzymes"/>
    <property type="match status" value="1"/>
</dbReference>
<accession>A0A9P7IZX7</accession>
<proteinExistence type="predicted"/>
<evidence type="ECO:0000313" key="1">
    <source>
        <dbReference type="EMBL" id="KAG1798193.1"/>
    </source>
</evidence>
<name>A0A9P7IZX7_9AGAM</name>
<evidence type="ECO:0000313" key="2">
    <source>
        <dbReference type="Proteomes" id="UP000719766"/>
    </source>
</evidence>
<dbReference type="InterPro" id="IPR011004">
    <property type="entry name" value="Trimer_LpxA-like_sf"/>
</dbReference>
<reference evidence="1" key="1">
    <citation type="journal article" date="2020" name="New Phytol.">
        <title>Comparative genomics reveals dynamic genome evolution in host specialist ectomycorrhizal fungi.</title>
        <authorList>
            <person name="Lofgren L.A."/>
            <person name="Nguyen N.H."/>
            <person name="Vilgalys R."/>
            <person name="Ruytinx J."/>
            <person name="Liao H.L."/>
            <person name="Branco S."/>
            <person name="Kuo A."/>
            <person name="LaButti K."/>
            <person name="Lipzen A."/>
            <person name="Andreopoulos W."/>
            <person name="Pangilinan J."/>
            <person name="Riley R."/>
            <person name="Hundley H."/>
            <person name="Na H."/>
            <person name="Barry K."/>
            <person name="Grigoriev I.V."/>
            <person name="Stajich J.E."/>
            <person name="Kennedy P.G."/>
        </authorList>
    </citation>
    <scope>NUCLEOTIDE SEQUENCE</scope>
    <source>
        <strain evidence="1">S12</strain>
    </source>
</reference>
<comment type="caution">
    <text evidence="1">The sequence shown here is derived from an EMBL/GenBank/DDBJ whole genome shotgun (WGS) entry which is preliminary data.</text>
</comment>
<protein>
    <submittedName>
        <fullName evidence="1">Uncharacterized protein</fullName>
    </submittedName>
</protein>
<dbReference type="GeneID" id="64599890"/>
<gene>
    <name evidence="1" type="ORF">HD556DRAFT_1440534</name>
</gene>
<organism evidence="1 2">
    <name type="scientific">Suillus plorans</name>
    <dbReference type="NCBI Taxonomy" id="116603"/>
    <lineage>
        <taxon>Eukaryota</taxon>
        <taxon>Fungi</taxon>
        <taxon>Dikarya</taxon>
        <taxon>Basidiomycota</taxon>
        <taxon>Agaricomycotina</taxon>
        <taxon>Agaricomycetes</taxon>
        <taxon>Agaricomycetidae</taxon>
        <taxon>Boletales</taxon>
        <taxon>Suillineae</taxon>
        <taxon>Suillaceae</taxon>
        <taxon>Suillus</taxon>
    </lineage>
</organism>
<dbReference type="RefSeq" id="XP_041163004.1">
    <property type="nucleotide sequence ID" value="XM_041306126.1"/>
</dbReference>